<dbReference type="EC" id="3.1.4.46" evidence="2"/>
<dbReference type="PaxDb" id="2711-XP_006474966.1"/>
<dbReference type="GO" id="GO:0008889">
    <property type="term" value="F:glycerophosphodiester phosphodiesterase activity"/>
    <property type="evidence" value="ECO:0000318"/>
    <property type="project" value="GO_Central"/>
</dbReference>
<dbReference type="PANTHER" id="PTHR43620">
    <property type="entry name" value="GLYCEROPHOSPHORYL DIESTER PHOSPHODIESTERASE"/>
    <property type="match status" value="1"/>
</dbReference>
<keyword evidence="9" id="KW-0812">Transmembrane</keyword>
<comment type="catalytic activity">
    <reaction evidence="7">
        <text>a sn-glycero-3-phosphodiester + H2O = an alcohol + sn-glycerol 3-phosphate + H(+)</text>
        <dbReference type="Rhea" id="RHEA:12969"/>
        <dbReference type="ChEBI" id="CHEBI:15377"/>
        <dbReference type="ChEBI" id="CHEBI:15378"/>
        <dbReference type="ChEBI" id="CHEBI:30879"/>
        <dbReference type="ChEBI" id="CHEBI:57597"/>
        <dbReference type="ChEBI" id="CHEBI:83408"/>
        <dbReference type="EC" id="3.1.4.46"/>
    </reaction>
</comment>
<dbReference type="Pfam" id="PF03009">
    <property type="entry name" value="GDPD"/>
    <property type="match status" value="1"/>
</dbReference>
<evidence type="ECO:0000256" key="4">
    <source>
        <dbReference type="ARBA" id="ARBA00022798"/>
    </source>
</evidence>
<name>A0A067F498_CITSI</name>
<keyword evidence="6" id="KW-0325">Glycoprotein</keyword>
<evidence type="ECO:0000313" key="12">
    <source>
        <dbReference type="Proteomes" id="UP000027120"/>
    </source>
</evidence>
<dbReference type="AlphaFoldDB" id="A0A067F498"/>
<dbReference type="InterPro" id="IPR017946">
    <property type="entry name" value="PLC-like_Pdiesterase_TIM-brl"/>
</dbReference>
<dbReference type="eggNOG" id="KOG2258">
    <property type="taxonomic scope" value="Eukaryota"/>
</dbReference>
<accession>A0A067F498</accession>
<reference evidence="11 12" key="1">
    <citation type="submission" date="2014-04" db="EMBL/GenBank/DDBJ databases">
        <authorList>
            <consortium name="International Citrus Genome Consortium"/>
            <person name="Gmitter F."/>
            <person name="Chen C."/>
            <person name="Farmerie W."/>
            <person name="Harkins T."/>
            <person name="Desany B."/>
            <person name="Mohiuddin M."/>
            <person name="Kodira C."/>
            <person name="Borodovsky M."/>
            <person name="Lomsadze A."/>
            <person name="Burns P."/>
            <person name="Jenkins J."/>
            <person name="Prochnik S."/>
            <person name="Shu S."/>
            <person name="Chapman J."/>
            <person name="Pitluck S."/>
            <person name="Schmutz J."/>
            <person name="Rokhsar D."/>
        </authorList>
    </citation>
    <scope>NUCLEOTIDE SEQUENCE</scope>
</reference>
<keyword evidence="12" id="KW-1185">Reference proteome</keyword>
<sequence>MSYTYMTTPPNATHSFCSLSLSLSKEEKSRTFIKRIGGAPAELNLSEMCNTRALGLLLVSALVVLHCGVIAQVSAQGSNATSRWQTLTGDPPFVVARGGFSGIFPDSSSIAYSLTLITSAPSVILWCDVQLTKDEAGICFPDLKLDNASNIAQIFKTQQKNYLVNGVPTPGWFSIDYTLNDLSNIILNQGVYSRTDKFDGNGFQILTVQDMARQIKPPGLWLNIQHDAFYAQHNLSMRSFVLSVSRSVVVNYISSPEVNFLRSIAARFRPSMTKLVFRFLGKSEIEPTTNQTYGSLLKNLTFIKTFASGILVPKDYIWPVDESLYLLPHTTIVLDAHKERLEVFASNFANDIPISFNYSYDPLTEYLSFIDNGDFSVDGVLSDFPLTPSAAVDCFAHLGKNASKSANLLVISKNGASGDYPSCTNLAYQKAISDGVDFIDCPVQMSKDGVPFCLSFINLINSTNAAQSKFNSITTTIPEIMAGSGIFSFSLIWDEIQTLIPQISNPYFKFKLFRNPKNKNAGKFMKLSDFLEMAKNANSLSGVLISIENAVYLAEKQGMSVTNSVMEALGNAGYNKQTALKVMIQSTDSSVLMKLREKTSYELVYKVKENIRDALNQTIEDIKKFADSVVLSKESVYPLNSAFITSATDIVQRLQSFKLPVYVETFSNEFVSQAWDFFSDPTVEINTYYEGAGIDGVITEFPMTAARYRRNRCLKRGDKTPPYMNPVQPGGLLPLITSDYLPPAEAPNPILTEAAVTEPPLPPVTPVPSTSPSDGSDGSAAPATPPNGQPKVATGIFLSTMAMLLITLLLL</sequence>
<dbReference type="GO" id="GO:0006071">
    <property type="term" value="P:glycerol metabolic process"/>
    <property type="evidence" value="ECO:0007669"/>
    <property type="project" value="UniProtKB-KW"/>
</dbReference>
<evidence type="ECO:0000256" key="6">
    <source>
        <dbReference type="ARBA" id="ARBA00023180"/>
    </source>
</evidence>
<evidence type="ECO:0000313" key="11">
    <source>
        <dbReference type="EMBL" id="KDO62174.1"/>
    </source>
</evidence>
<proteinExistence type="inferred from homology"/>
<dbReference type="Gene3D" id="3.20.20.190">
    <property type="entry name" value="Phosphatidylinositol (PI) phosphodiesterase"/>
    <property type="match status" value="2"/>
</dbReference>
<dbReference type="FunFam" id="3.20.20.190:FF:000011">
    <property type="entry name" value="Glycerophosphodiester phosphodiesterase GDPDL3"/>
    <property type="match status" value="1"/>
</dbReference>
<dbReference type="STRING" id="2711.A0A067F498"/>
<keyword evidence="3" id="KW-0732">Signal</keyword>
<comment type="similarity">
    <text evidence="1">Belongs to the glycerophosphoryl diester phosphodiesterase family.</text>
</comment>
<keyword evidence="9" id="KW-0472">Membrane</keyword>
<dbReference type="GO" id="GO:0006629">
    <property type="term" value="P:lipid metabolic process"/>
    <property type="evidence" value="ECO:0007669"/>
    <property type="project" value="InterPro"/>
</dbReference>
<dbReference type="InterPro" id="IPR030395">
    <property type="entry name" value="GP_PDE_dom"/>
</dbReference>
<gene>
    <name evidence="11" type="ORF">CISIN_1g003550mg</name>
</gene>
<feature type="compositionally biased region" description="Low complexity" evidence="8">
    <location>
        <begin position="767"/>
        <end position="782"/>
    </location>
</feature>
<organism evidence="11 12">
    <name type="scientific">Citrus sinensis</name>
    <name type="common">Sweet orange</name>
    <name type="synonym">Citrus aurantium var. sinensis</name>
    <dbReference type="NCBI Taxonomy" id="2711"/>
    <lineage>
        <taxon>Eukaryota</taxon>
        <taxon>Viridiplantae</taxon>
        <taxon>Streptophyta</taxon>
        <taxon>Embryophyta</taxon>
        <taxon>Tracheophyta</taxon>
        <taxon>Spermatophyta</taxon>
        <taxon>Magnoliopsida</taxon>
        <taxon>eudicotyledons</taxon>
        <taxon>Gunneridae</taxon>
        <taxon>Pentapetalae</taxon>
        <taxon>rosids</taxon>
        <taxon>malvids</taxon>
        <taxon>Sapindales</taxon>
        <taxon>Rutaceae</taxon>
        <taxon>Aurantioideae</taxon>
        <taxon>Citrus</taxon>
    </lineage>
</organism>
<keyword evidence="9" id="KW-1133">Transmembrane helix</keyword>
<dbReference type="CDD" id="cd08604">
    <property type="entry name" value="GDPD_SHV3_repeat_2"/>
    <property type="match status" value="1"/>
</dbReference>
<dbReference type="Proteomes" id="UP000027120">
    <property type="component" value="Unassembled WGS sequence"/>
</dbReference>
<dbReference type="CDD" id="cd08603">
    <property type="entry name" value="GDPD_SHV3_repeat_1"/>
    <property type="match status" value="1"/>
</dbReference>
<protein>
    <recommendedName>
        <fullName evidence="2">glycerophosphodiester phosphodiesterase</fullName>
        <ecNumber evidence="2">3.1.4.46</ecNumber>
    </recommendedName>
</protein>
<dbReference type="PROSITE" id="PS51704">
    <property type="entry name" value="GP_PDE"/>
    <property type="match status" value="2"/>
</dbReference>
<evidence type="ECO:0000256" key="3">
    <source>
        <dbReference type="ARBA" id="ARBA00022729"/>
    </source>
</evidence>
<feature type="domain" description="GP-PDE" evidence="10">
    <location>
        <begin position="92"/>
        <end position="392"/>
    </location>
</feature>
<evidence type="ECO:0000256" key="5">
    <source>
        <dbReference type="ARBA" id="ARBA00022801"/>
    </source>
</evidence>
<dbReference type="SUPFAM" id="SSF51695">
    <property type="entry name" value="PLC-like phosphodiesterases"/>
    <property type="match status" value="2"/>
</dbReference>
<dbReference type="FunFam" id="3.20.20.190:FF:000013">
    <property type="entry name" value="Glycerophosphodiester phosphodiesterase GDPDL3"/>
    <property type="match status" value="1"/>
</dbReference>
<evidence type="ECO:0000256" key="7">
    <source>
        <dbReference type="ARBA" id="ARBA00047512"/>
    </source>
</evidence>
<keyword evidence="4" id="KW-0319">Glycerol metabolism</keyword>
<dbReference type="EMBL" id="KK784921">
    <property type="protein sequence ID" value="KDO62174.1"/>
    <property type="molecule type" value="Genomic_DNA"/>
</dbReference>
<evidence type="ECO:0000259" key="10">
    <source>
        <dbReference type="PROSITE" id="PS51704"/>
    </source>
</evidence>
<dbReference type="PANTHER" id="PTHR43620:SF7">
    <property type="entry name" value="GLYCEROPHOSPHODIESTER PHOSPHODIESTERASE GDPD5-RELATED"/>
    <property type="match status" value="1"/>
</dbReference>
<keyword evidence="5" id="KW-0378">Hydrolase</keyword>
<evidence type="ECO:0000256" key="1">
    <source>
        <dbReference type="ARBA" id="ARBA00007277"/>
    </source>
</evidence>
<evidence type="ECO:0000256" key="9">
    <source>
        <dbReference type="SAM" id="Phobius"/>
    </source>
</evidence>
<feature type="region of interest" description="Disordered" evidence="8">
    <location>
        <begin position="756"/>
        <end position="790"/>
    </location>
</feature>
<feature type="domain" description="GP-PDE" evidence="10">
    <location>
        <begin position="408"/>
        <end position="709"/>
    </location>
</feature>
<evidence type="ECO:0000256" key="8">
    <source>
        <dbReference type="SAM" id="MobiDB-lite"/>
    </source>
</evidence>
<dbReference type="SMR" id="A0A067F498"/>
<evidence type="ECO:0000256" key="2">
    <source>
        <dbReference type="ARBA" id="ARBA00012247"/>
    </source>
</evidence>
<feature type="transmembrane region" description="Helical" evidence="9">
    <location>
        <begin position="53"/>
        <end position="73"/>
    </location>
</feature>